<feature type="signal peptide" evidence="1">
    <location>
        <begin position="1"/>
        <end position="21"/>
    </location>
</feature>
<evidence type="ECO:0000313" key="2">
    <source>
        <dbReference type="EMBL" id="MBX55627.1"/>
    </source>
</evidence>
<dbReference type="EMBL" id="GGEC01075143">
    <property type="protein sequence ID" value="MBX55627.1"/>
    <property type="molecule type" value="Transcribed_RNA"/>
</dbReference>
<accession>A0A2P2PLJ5</accession>
<protein>
    <submittedName>
        <fullName evidence="2">Uncharacterized protein</fullName>
    </submittedName>
</protein>
<feature type="chain" id="PRO_5015166577" evidence="1">
    <location>
        <begin position="22"/>
        <end position="40"/>
    </location>
</feature>
<dbReference type="AlphaFoldDB" id="A0A2P2PLJ5"/>
<evidence type="ECO:0000256" key="1">
    <source>
        <dbReference type="SAM" id="SignalP"/>
    </source>
</evidence>
<keyword evidence="1" id="KW-0732">Signal</keyword>
<organism evidence="2">
    <name type="scientific">Rhizophora mucronata</name>
    <name type="common">Asiatic mangrove</name>
    <dbReference type="NCBI Taxonomy" id="61149"/>
    <lineage>
        <taxon>Eukaryota</taxon>
        <taxon>Viridiplantae</taxon>
        <taxon>Streptophyta</taxon>
        <taxon>Embryophyta</taxon>
        <taxon>Tracheophyta</taxon>
        <taxon>Spermatophyta</taxon>
        <taxon>Magnoliopsida</taxon>
        <taxon>eudicotyledons</taxon>
        <taxon>Gunneridae</taxon>
        <taxon>Pentapetalae</taxon>
        <taxon>rosids</taxon>
        <taxon>fabids</taxon>
        <taxon>Malpighiales</taxon>
        <taxon>Rhizophoraceae</taxon>
        <taxon>Rhizophora</taxon>
    </lineage>
</organism>
<proteinExistence type="predicted"/>
<sequence length="40" mass="4825">MKLNYLFIYLFIHLLISKVKEDPSPLLHYMMSVIKKTIEN</sequence>
<reference evidence="2" key="1">
    <citation type="submission" date="2018-02" db="EMBL/GenBank/DDBJ databases">
        <title>Rhizophora mucronata_Transcriptome.</title>
        <authorList>
            <person name="Meera S.P."/>
            <person name="Sreeshan A."/>
            <person name="Augustine A."/>
        </authorList>
    </citation>
    <scope>NUCLEOTIDE SEQUENCE</scope>
    <source>
        <tissue evidence="2">Leaf</tissue>
    </source>
</reference>
<name>A0A2P2PLJ5_RHIMU</name>